<dbReference type="InterPro" id="IPR011701">
    <property type="entry name" value="MFS"/>
</dbReference>
<feature type="transmembrane region" description="Helical" evidence="2">
    <location>
        <begin position="202"/>
        <end position="222"/>
    </location>
</feature>
<evidence type="ECO:0008006" key="5">
    <source>
        <dbReference type="Google" id="ProtNLM"/>
    </source>
</evidence>
<feature type="transmembrane region" description="Helical" evidence="2">
    <location>
        <begin position="469"/>
        <end position="491"/>
    </location>
</feature>
<feature type="transmembrane region" description="Helical" evidence="2">
    <location>
        <begin position="443"/>
        <end position="463"/>
    </location>
</feature>
<protein>
    <recommendedName>
        <fullName evidence="5">Major facilitator superfamily (MFS) profile domain-containing protein</fullName>
    </recommendedName>
</protein>
<keyword evidence="4" id="KW-1185">Reference proteome</keyword>
<keyword evidence="2" id="KW-0472">Membrane</keyword>
<organism evidence="3 4">
    <name type="scientific">Cherax quadricarinatus</name>
    <name type="common">Australian red claw crayfish</name>
    <dbReference type="NCBI Taxonomy" id="27406"/>
    <lineage>
        <taxon>Eukaryota</taxon>
        <taxon>Metazoa</taxon>
        <taxon>Ecdysozoa</taxon>
        <taxon>Arthropoda</taxon>
        <taxon>Crustacea</taxon>
        <taxon>Multicrustacea</taxon>
        <taxon>Malacostraca</taxon>
        <taxon>Eumalacostraca</taxon>
        <taxon>Eucarida</taxon>
        <taxon>Decapoda</taxon>
        <taxon>Pleocyemata</taxon>
        <taxon>Astacidea</taxon>
        <taxon>Parastacoidea</taxon>
        <taxon>Parastacidae</taxon>
        <taxon>Cherax</taxon>
    </lineage>
</organism>
<feature type="transmembrane region" description="Helical" evidence="2">
    <location>
        <begin position="532"/>
        <end position="553"/>
    </location>
</feature>
<dbReference type="Gene3D" id="1.20.1250.20">
    <property type="entry name" value="MFS general substrate transporter like domains"/>
    <property type="match status" value="1"/>
</dbReference>
<reference evidence="3 4" key="1">
    <citation type="journal article" date="2024" name="BMC Genomics">
        <title>Genome assembly of redclaw crayfish (Cherax quadricarinatus) provides insights into its immune adaptation and hypoxia tolerance.</title>
        <authorList>
            <person name="Liu Z."/>
            <person name="Zheng J."/>
            <person name="Li H."/>
            <person name="Fang K."/>
            <person name="Wang S."/>
            <person name="He J."/>
            <person name="Zhou D."/>
            <person name="Weng S."/>
            <person name="Chi M."/>
            <person name="Gu Z."/>
            <person name="He J."/>
            <person name="Li F."/>
            <person name="Wang M."/>
        </authorList>
    </citation>
    <scope>NUCLEOTIDE SEQUENCE [LARGE SCALE GENOMIC DNA]</scope>
    <source>
        <strain evidence="3">ZL_2023a</strain>
    </source>
</reference>
<dbReference type="Proteomes" id="UP001445076">
    <property type="component" value="Unassembled WGS sequence"/>
</dbReference>
<dbReference type="EMBL" id="JARKIK010000075">
    <property type="protein sequence ID" value="KAK8727397.1"/>
    <property type="molecule type" value="Genomic_DNA"/>
</dbReference>
<gene>
    <name evidence="3" type="ORF">OTU49_009536</name>
</gene>
<comment type="caution">
    <text evidence="3">The sequence shown here is derived from an EMBL/GenBank/DDBJ whole genome shotgun (WGS) entry which is preliminary data.</text>
</comment>
<feature type="transmembrane region" description="Helical" evidence="2">
    <location>
        <begin position="380"/>
        <end position="401"/>
    </location>
</feature>
<evidence type="ECO:0000313" key="4">
    <source>
        <dbReference type="Proteomes" id="UP001445076"/>
    </source>
</evidence>
<feature type="transmembrane region" description="Helical" evidence="2">
    <location>
        <begin position="407"/>
        <end position="431"/>
    </location>
</feature>
<dbReference type="GO" id="GO:0008028">
    <property type="term" value="F:monocarboxylic acid transmembrane transporter activity"/>
    <property type="evidence" value="ECO:0007669"/>
    <property type="project" value="TreeGrafter"/>
</dbReference>
<proteinExistence type="predicted"/>
<sequence length="577" mass="61756">MSSHTVLEAATQENIQEDHPHNLEATLIYSSTPYLTLTSTLTTPTPSLSYAPAPNLTHAQNHQLTHTSNLTYTSTPTLAHTFMDSLTHTSMPTLTHASSFVHASSPSFRQEYVSESTNPQVNKSQNEEEEDPSEKSCRRRGYSCSYNEGVCVCSPDVDGGWAWVVAVAAFLQFCVSSAVGTSLNFSGWIVGLARFWKRRHALVVGVAMSGSGFGVFVLGPLMETIVSKYGWRGAMLICAGMSFNFSVFGATIYSRLRQPPLSKKHCQDDQELMLDVEDLGKSVTGCDSEICIAKESLNSSETGAPNTKILAQNLPLPLIAMEGSTWSLAHHNTHSYLYRLLRDGALSFKRHIRNNDSSKHQQGTNAQRVKIQQLLSSPTFWLLEASCFLSFMATTTMYSVFLDWTVWARLAAAFSAALAGSGAGDLLGRVLAGAIVGRGLPPLLLFSGIQILLAVTIGCASISNTPGQLVTAMVGMGVACGLQSVLYALMPSQLSSGVEVGRVLGYLLFVTGAGALLGPPIAGAIVDYTGSYAPVLILCTAAPATAALLNYIAHYTSKSLNSLSVPSPAPKTLPQNI</sequence>
<feature type="region of interest" description="Disordered" evidence="1">
    <location>
        <begin position="111"/>
        <end position="140"/>
    </location>
</feature>
<dbReference type="AlphaFoldDB" id="A0AAW0W9U1"/>
<name>A0AAW0W9U1_CHEQU</name>
<dbReference type="PANTHER" id="PTHR11360">
    <property type="entry name" value="MONOCARBOXYLATE TRANSPORTER"/>
    <property type="match status" value="1"/>
</dbReference>
<evidence type="ECO:0000256" key="1">
    <source>
        <dbReference type="SAM" id="MobiDB-lite"/>
    </source>
</evidence>
<accession>A0AAW0W9U1</accession>
<feature type="compositionally biased region" description="Polar residues" evidence="1">
    <location>
        <begin position="111"/>
        <end position="124"/>
    </location>
</feature>
<keyword evidence="2" id="KW-1133">Transmembrane helix</keyword>
<dbReference type="InterPro" id="IPR050327">
    <property type="entry name" value="Proton-linked_MCT"/>
</dbReference>
<dbReference type="InterPro" id="IPR036259">
    <property type="entry name" value="MFS_trans_sf"/>
</dbReference>
<keyword evidence="2" id="KW-0812">Transmembrane</keyword>
<evidence type="ECO:0000256" key="2">
    <source>
        <dbReference type="SAM" id="Phobius"/>
    </source>
</evidence>
<feature type="transmembrane region" description="Helical" evidence="2">
    <location>
        <begin position="161"/>
        <end position="190"/>
    </location>
</feature>
<dbReference type="SUPFAM" id="SSF103473">
    <property type="entry name" value="MFS general substrate transporter"/>
    <property type="match status" value="1"/>
</dbReference>
<feature type="transmembrane region" description="Helical" evidence="2">
    <location>
        <begin position="234"/>
        <end position="254"/>
    </location>
</feature>
<dbReference type="Pfam" id="PF07690">
    <property type="entry name" value="MFS_1"/>
    <property type="match status" value="1"/>
</dbReference>
<evidence type="ECO:0000313" key="3">
    <source>
        <dbReference type="EMBL" id="KAK8727397.1"/>
    </source>
</evidence>
<feature type="transmembrane region" description="Helical" evidence="2">
    <location>
        <begin position="503"/>
        <end position="526"/>
    </location>
</feature>
<dbReference type="PANTHER" id="PTHR11360:SF310">
    <property type="entry name" value="MONOCARBOXYLATE TRANSPORTER 9-LIKE"/>
    <property type="match status" value="1"/>
</dbReference>